<dbReference type="AlphaFoldDB" id="A0A6F8XLF4"/>
<dbReference type="EMBL" id="AP022870">
    <property type="protein sequence ID" value="BCB74628.1"/>
    <property type="molecule type" value="Genomic_DNA"/>
</dbReference>
<dbReference type="Proteomes" id="UP000502508">
    <property type="component" value="Chromosome"/>
</dbReference>
<dbReference type="KEGG" id="pfla:Pflav_010380"/>
<reference evidence="2 3" key="1">
    <citation type="submission" date="2020-03" db="EMBL/GenBank/DDBJ databases">
        <title>Whole genome shotgun sequence of Phytohabitans flavus NBRC 107702.</title>
        <authorList>
            <person name="Komaki H."/>
            <person name="Tamura T."/>
        </authorList>
    </citation>
    <scope>NUCLEOTIDE SEQUENCE [LARGE SCALE GENOMIC DNA]</scope>
    <source>
        <strain evidence="2 3">NBRC 107702</strain>
    </source>
</reference>
<evidence type="ECO:0000313" key="2">
    <source>
        <dbReference type="EMBL" id="BCB74628.1"/>
    </source>
</evidence>
<feature type="compositionally biased region" description="Pro residues" evidence="1">
    <location>
        <begin position="210"/>
        <end position="232"/>
    </location>
</feature>
<reference evidence="2 3" key="2">
    <citation type="submission" date="2020-03" db="EMBL/GenBank/DDBJ databases">
        <authorList>
            <person name="Ichikawa N."/>
            <person name="Kimura A."/>
            <person name="Kitahashi Y."/>
            <person name="Uohara A."/>
        </authorList>
    </citation>
    <scope>NUCLEOTIDE SEQUENCE [LARGE SCALE GENOMIC DNA]</scope>
    <source>
        <strain evidence="2 3">NBRC 107702</strain>
    </source>
</reference>
<organism evidence="2 3">
    <name type="scientific">Phytohabitans flavus</name>
    <dbReference type="NCBI Taxonomy" id="1076124"/>
    <lineage>
        <taxon>Bacteria</taxon>
        <taxon>Bacillati</taxon>
        <taxon>Actinomycetota</taxon>
        <taxon>Actinomycetes</taxon>
        <taxon>Micromonosporales</taxon>
        <taxon>Micromonosporaceae</taxon>
    </lineage>
</organism>
<protein>
    <recommendedName>
        <fullName evidence="4">Lipoprotein</fullName>
    </recommendedName>
</protein>
<dbReference type="GO" id="GO:0043448">
    <property type="term" value="P:alkane catabolic process"/>
    <property type="evidence" value="ECO:0007669"/>
    <property type="project" value="TreeGrafter"/>
</dbReference>
<keyword evidence="3" id="KW-1185">Reference proteome</keyword>
<evidence type="ECO:0000313" key="3">
    <source>
        <dbReference type="Proteomes" id="UP000502508"/>
    </source>
</evidence>
<dbReference type="Gene3D" id="2.60.20.10">
    <property type="entry name" value="Crystallins"/>
    <property type="match status" value="1"/>
</dbReference>
<proteinExistence type="predicted"/>
<accession>A0A6F8XLF4</accession>
<name>A0A6F8XLF4_9ACTN</name>
<dbReference type="InterPro" id="IPR011024">
    <property type="entry name" value="G_crystallin-like"/>
</dbReference>
<feature type="region of interest" description="Disordered" evidence="1">
    <location>
        <begin position="202"/>
        <end position="234"/>
    </location>
</feature>
<dbReference type="SUPFAM" id="SSF49695">
    <property type="entry name" value="gamma-Crystallin-like"/>
    <property type="match status" value="1"/>
</dbReference>
<evidence type="ECO:0000256" key="1">
    <source>
        <dbReference type="SAM" id="MobiDB-lite"/>
    </source>
</evidence>
<evidence type="ECO:0008006" key="4">
    <source>
        <dbReference type="Google" id="ProtNLM"/>
    </source>
</evidence>
<dbReference type="Pfam" id="PF03640">
    <property type="entry name" value="Lipoprotein_15"/>
    <property type="match status" value="2"/>
</dbReference>
<sequence length="321" mass="33707">MVALAASLVAVAIVATGCGDSSGEAGAAPAATASVDAAEAPLKLVSGTPKLNGAEQGTGDWVPRVDGRVAEKDRETAMKWVALRASRAGDLNPVVVDGAGRTLYRFDKDTTNPSRSNCTGKCEEVWPPVTVTEGSSVHFVGIKGKVGFLRRGSIQTPGGKQRKVYQVTLNGWALYEFSKDVEPGDAKGHGVDGVWFAIAPNGKKAKGKGAPPPPEPSPTAPSAPQPEEPAPPVEEDRSIKVIFYADFNFNDGGESFPLRDSGCVNLADKIEGISGIQVFKGTVRTWAQPDCKGELKVFTEDIGDLSEVGFDNVIKSARIVS</sequence>
<dbReference type="PANTHER" id="PTHR39335">
    <property type="entry name" value="BLL4220 PROTEIN"/>
    <property type="match status" value="1"/>
</dbReference>
<gene>
    <name evidence="2" type="ORF">Pflav_010380</name>
</gene>
<dbReference type="InterPro" id="IPR005297">
    <property type="entry name" value="Lipoprotein_repeat"/>
</dbReference>
<dbReference type="PANTHER" id="PTHR39335:SF1">
    <property type="entry name" value="BLL4220 PROTEIN"/>
    <property type="match status" value="1"/>
</dbReference>